<evidence type="ECO:0000313" key="9">
    <source>
        <dbReference type="Proteomes" id="UP001265746"/>
    </source>
</evidence>
<accession>A0AAD9VWM3</accession>
<sequence>MAQFGFGGLAALFICFMPESPVWLINIGNEEKARHSLRRLGYSEIEATKMVHKTQYELENTKSETEGASYVECFRKSNFRRTIISIMPIAIQALSGVFFVTYYSTYYMQLAGFSDEASFQLMVVQYVLCMLGNMCSWVLVDRVGRRTLTIWGVFFLTIILMLCGGLGVYGSPAAIRGTVAMFLLYNLVFNVTIGATAYTLLCEVATSRLRGHTISLGIATQHLIYVMWAFTLPLLFNPDKANLGAKTAFIFGGIGVFSLVYLWFYQVETRGRSYKDLDELFSKGIHTRDFGNYVTDSQREEE</sequence>
<feature type="transmembrane region" description="Helical" evidence="6">
    <location>
        <begin position="6"/>
        <end position="29"/>
    </location>
</feature>
<protein>
    <recommendedName>
        <fullName evidence="7">Major facilitator superfamily (MFS) profile domain-containing protein</fullName>
    </recommendedName>
</protein>
<feature type="transmembrane region" description="Helical" evidence="6">
    <location>
        <begin position="123"/>
        <end position="140"/>
    </location>
</feature>
<evidence type="ECO:0000256" key="1">
    <source>
        <dbReference type="ARBA" id="ARBA00004141"/>
    </source>
</evidence>
<dbReference type="GO" id="GO:0005351">
    <property type="term" value="F:carbohydrate:proton symporter activity"/>
    <property type="evidence" value="ECO:0007669"/>
    <property type="project" value="TreeGrafter"/>
</dbReference>
<gene>
    <name evidence="8" type="ORF">N8I77_013631</name>
</gene>
<dbReference type="PANTHER" id="PTHR48022:SF22">
    <property type="entry name" value="MAJOR FACILITATOR SUPERFAMILY (MFS) PROFILE DOMAIN-CONTAINING PROTEIN"/>
    <property type="match status" value="1"/>
</dbReference>
<dbReference type="Pfam" id="PF00083">
    <property type="entry name" value="Sugar_tr"/>
    <property type="match status" value="1"/>
</dbReference>
<comment type="similarity">
    <text evidence="2">Belongs to the major facilitator superfamily. Sugar transporter (TC 2.A.1.1) family.</text>
</comment>
<dbReference type="InterPro" id="IPR005828">
    <property type="entry name" value="MFS_sugar_transport-like"/>
</dbReference>
<feature type="transmembrane region" description="Helical" evidence="6">
    <location>
        <begin position="182"/>
        <end position="201"/>
    </location>
</feature>
<dbReference type="InterPro" id="IPR036259">
    <property type="entry name" value="MFS_trans_sf"/>
</dbReference>
<dbReference type="SUPFAM" id="SSF103473">
    <property type="entry name" value="MFS general substrate transporter"/>
    <property type="match status" value="1"/>
</dbReference>
<evidence type="ECO:0000256" key="4">
    <source>
        <dbReference type="ARBA" id="ARBA00022989"/>
    </source>
</evidence>
<dbReference type="Proteomes" id="UP001265746">
    <property type="component" value="Unassembled WGS sequence"/>
</dbReference>
<dbReference type="InterPro" id="IPR050360">
    <property type="entry name" value="MFS_Sugar_Transporters"/>
</dbReference>
<feature type="transmembrane region" description="Helical" evidence="6">
    <location>
        <begin position="147"/>
        <end position="170"/>
    </location>
</feature>
<evidence type="ECO:0000256" key="2">
    <source>
        <dbReference type="ARBA" id="ARBA00010992"/>
    </source>
</evidence>
<keyword evidence="9" id="KW-1185">Reference proteome</keyword>
<feature type="transmembrane region" description="Helical" evidence="6">
    <location>
        <begin position="213"/>
        <end position="236"/>
    </location>
</feature>
<dbReference type="EMBL" id="JAUJFL010000013">
    <property type="protein sequence ID" value="KAK2595838.1"/>
    <property type="molecule type" value="Genomic_DNA"/>
</dbReference>
<organism evidence="8 9">
    <name type="scientific">Phomopsis amygdali</name>
    <name type="common">Fusicoccum amygdali</name>
    <dbReference type="NCBI Taxonomy" id="1214568"/>
    <lineage>
        <taxon>Eukaryota</taxon>
        <taxon>Fungi</taxon>
        <taxon>Dikarya</taxon>
        <taxon>Ascomycota</taxon>
        <taxon>Pezizomycotina</taxon>
        <taxon>Sordariomycetes</taxon>
        <taxon>Sordariomycetidae</taxon>
        <taxon>Diaporthales</taxon>
        <taxon>Diaporthaceae</taxon>
        <taxon>Diaporthe</taxon>
    </lineage>
</organism>
<dbReference type="PANTHER" id="PTHR48022">
    <property type="entry name" value="PLASTIDIC GLUCOSE TRANSPORTER 4"/>
    <property type="match status" value="1"/>
</dbReference>
<dbReference type="PROSITE" id="PS50850">
    <property type="entry name" value="MFS"/>
    <property type="match status" value="1"/>
</dbReference>
<dbReference type="AlphaFoldDB" id="A0AAD9VWM3"/>
<dbReference type="Gene3D" id="1.20.1250.20">
    <property type="entry name" value="MFS general substrate transporter like domains"/>
    <property type="match status" value="1"/>
</dbReference>
<dbReference type="InterPro" id="IPR020846">
    <property type="entry name" value="MFS_dom"/>
</dbReference>
<keyword evidence="4 6" id="KW-1133">Transmembrane helix</keyword>
<proteinExistence type="inferred from homology"/>
<keyword evidence="5 6" id="KW-0472">Membrane</keyword>
<feature type="transmembrane region" description="Helical" evidence="6">
    <location>
        <begin position="248"/>
        <end position="265"/>
    </location>
</feature>
<evidence type="ECO:0000313" key="8">
    <source>
        <dbReference type="EMBL" id="KAK2595838.1"/>
    </source>
</evidence>
<comment type="subcellular location">
    <subcellularLocation>
        <location evidence="1">Membrane</location>
        <topology evidence="1">Multi-pass membrane protein</topology>
    </subcellularLocation>
</comment>
<evidence type="ECO:0000256" key="3">
    <source>
        <dbReference type="ARBA" id="ARBA00022692"/>
    </source>
</evidence>
<evidence type="ECO:0000256" key="6">
    <source>
        <dbReference type="SAM" id="Phobius"/>
    </source>
</evidence>
<feature type="domain" description="Major facilitator superfamily (MFS) profile" evidence="7">
    <location>
        <begin position="1"/>
        <end position="270"/>
    </location>
</feature>
<reference evidence="8" key="1">
    <citation type="submission" date="2023-06" db="EMBL/GenBank/DDBJ databases">
        <authorList>
            <person name="Noh H."/>
        </authorList>
    </citation>
    <scope>NUCLEOTIDE SEQUENCE</scope>
    <source>
        <strain evidence="8">DUCC20226</strain>
    </source>
</reference>
<dbReference type="GO" id="GO:0016020">
    <property type="term" value="C:membrane"/>
    <property type="evidence" value="ECO:0007669"/>
    <property type="project" value="UniProtKB-SubCell"/>
</dbReference>
<evidence type="ECO:0000256" key="5">
    <source>
        <dbReference type="ARBA" id="ARBA00023136"/>
    </source>
</evidence>
<keyword evidence="3 6" id="KW-0812">Transmembrane</keyword>
<feature type="transmembrane region" description="Helical" evidence="6">
    <location>
        <begin position="83"/>
        <end position="103"/>
    </location>
</feature>
<comment type="caution">
    <text evidence="8">The sequence shown here is derived from an EMBL/GenBank/DDBJ whole genome shotgun (WGS) entry which is preliminary data.</text>
</comment>
<name>A0AAD9VWM3_PHOAM</name>
<evidence type="ECO:0000259" key="7">
    <source>
        <dbReference type="PROSITE" id="PS50850"/>
    </source>
</evidence>